<sequence length="87" mass="10328">MVLVNFLFLRKKTPANIAKKRLQDVISENKIKNINNHSPYYLYKLKRDLTQIICKYIHDPYILSVQLEKKDNTSILKCKVIFSNEET</sequence>
<organism evidence="7 8">
    <name type="scientific">Candidatus Blochmannia vicinus</name>
    <name type="common">nom. nud.</name>
    <dbReference type="NCBI Taxonomy" id="251540"/>
    <lineage>
        <taxon>Bacteria</taxon>
        <taxon>Pseudomonadati</taxon>
        <taxon>Pseudomonadota</taxon>
        <taxon>Gammaproteobacteria</taxon>
        <taxon>Enterobacterales</taxon>
        <taxon>Enterobacteriaceae</taxon>
        <taxon>ant endosymbionts</taxon>
        <taxon>Candidatus Blochmanniella</taxon>
    </lineage>
</organism>
<evidence type="ECO:0000256" key="1">
    <source>
        <dbReference type="ARBA" id="ARBA00008168"/>
    </source>
</evidence>
<dbReference type="GO" id="GO:0051301">
    <property type="term" value="P:cell division"/>
    <property type="evidence" value="ECO:0007669"/>
    <property type="project" value="UniProtKB-KW"/>
</dbReference>
<accession>A0ABY4SV76</accession>
<dbReference type="HAMAP" id="MF_00262">
    <property type="entry name" value="MinE"/>
    <property type="match status" value="1"/>
</dbReference>
<evidence type="ECO:0000313" key="7">
    <source>
        <dbReference type="EMBL" id="URJ33099.1"/>
    </source>
</evidence>
<dbReference type="InterPro" id="IPR036707">
    <property type="entry name" value="MinE_sf"/>
</dbReference>
<dbReference type="InterPro" id="IPR005527">
    <property type="entry name" value="MinE"/>
</dbReference>
<evidence type="ECO:0000256" key="6">
    <source>
        <dbReference type="HAMAP-Rule" id="MF_00262"/>
    </source>
</evidence>
<dbReference type="Pfam" id="PF03776">
    <property type="entry name" value="MinE"/>
    <property type="match status" value="1"/>
</dbReference>
<dbReference type="NCBIfam" id="NF001422">
    <property type="entry name" value="PRK00296.1"/>
    <property type="match status" value="1"/>
</dbReference>
<proteinExistence type="inferred from homology"/>
<protein>
    <recommendedName>
        <fullName evidence="2 6">Cell division topological specificity factor</fullName>
    </recommendedName>
</protein>
<dbReference type="EMBL" id="CP097763">
    <property type="protein sequence ID" value="URJ33099.1"/>
    <property type="molecule type" value="Genomic_DNA"/>
</dbReference>
<evidence type="ECO:0000256" key="2">
    <source>
        <dbReference type="ARBA" id="ARBA00020112"/>
    </source>
</evidence>
<comment type="similarity">
    <text evidence="1 6">Belongs to the MinE family.</text>
</comment>
<dbReference type="Gene3D" id="3.30.1070.10">
    <property type="entry name" value="Cell division topological specificity factor MinE"/>
    <property type="match status" value="1"/>
</dbReference>
<evidence type="ECO:0000313" key="8">
    <source>
        <dbReference type="Proteomes" id="UP001056622"/>
    </source>
</evidence>
<evidence type="ECO:0000256" key="3">
    <source>
        <dbReference type="ARBA" id="ARBA00022618"/>
    </source>
</evidence>
<keyword evidence="8" id="KW-1185">Reference proteome</keyword>
<name>A0ABY4SV76_9ENTR</name>
<evidence type="ECO:0000256" key="4">
    <source>
        <dbReference type="ARBA" id="ARBA00023306"/>
    </source>
</evidence>
<keyword evidence="4 6" id="KW-0131">Cell cycle</keyword>
<dbReference type="SUPFAM" id="SSF55229">
    <property type="entry name" value="Cell division protein MinE topological specificity domain"/>
    <property type="match status" value="1"/>
</dbReference>
<reference evidence="7" key="1">
    <citation type="submission" date="2022-05" db="EMBL/GenBank/DDBJ databases">
        <title>Impact of host demography and evolutionary history on endosymbiont molecular evolution: a test in carpenter ants (Genus Camponotus) and their Blochmannia endosymbionts.</title>
        <authorList>
            <person name="Manthey J.D."/>
            <person name="Giron J.C."/>
            <person name="Hruska J.P."/>
        </authorList>
    </citation>
    <scope>NUCLEOTIDE SEQUENCE</scope>
    <source>
        <strain evidence="7">C-005</strain>
    </source>
</reference>
<comment type="function">
    <text evidence="5 6">Prevents the cell division inhibition by proteins MinC and MinD at internal division sites while permitting inhibition at polar sites. This ensures cell division at the proper site by restricting the formation of a division septum at the midpoint of the long axis of the cell.</text>
</comment>
<evidence type="ECO:0000256" key="5">
    <source>
        <dbReference type="ARBA" id="ARBA00025265"/>
    </source>
</evidence>
<dbReference type="NCBIfam" id="TIGR01215">
    <property type="entry name" value="minE"/>
    <property type="match status" value="1"/>
</dbReference>
<dbReference type="RefSeq" id="WP_250257271.1">
    <property type="nucleotide sequence ID" value="NZ_CP097763.1"/>
</dbReference>
<dbReference type="Proteomes" id="UP001056622">
    <property type="component" value="Chromosome"/>
</dbReference>
<gene>
    <name evidence="6 7" type="primary">minE</name>
    <name evidence="7" type="ORF">M9408_00550</name>
</gene>
<keyword evidence="3 6" id="KW-0132">Cell division</keyword>